<evidence type="ECO:0000313" key="1">
    <source>
        <dbReference type="EnsemblMetazoa" id="ACOM032955-PA.1"/>
    </source>
</evidence>
<sequence length="111" mass="11903">LPSAACSPLPSAACPTRCVHHRRRRFALPQPPPLTVLLSAPALQRVPCVFVCERVRTGSERKGGVVGYFRRQIWLLATGTAEARSSVSGGNRYTGGTHASGGSVWLPTTMF</sequence>
<organism evidence="1">
    <name type="scientific">Anopheles coluzzii</name>
    <name type="common">African malaria mosquito</name>
    <dbReference type="NCBI Taxonomy" id="1518534"/>
    <lineage>
        <taxon>Eukaryota</taxon>
        <taxon>Metazoa</taxon>
        <taxon>Ecdysozoa</taxon>
        <taxon>Arthropoda</taxon>
        <taxon>Hexapoda</taxon>
        <taxon>Insecta</taxon>
        <taxon>Pterygota</taxon>
        <taxon>Neoptera</taxon>
        <taxon>Endopterygota</taxon>
        <taxon>Diptera</taxon>
        <taxon>Nematocera</taxon>
        <taxon>Culicoidea</taxon>
        <taxon>Culicidae</taxon>
        <taxon>Anophelinae</taxon>
        <taxon>Anopheles</taxon>
    </lineage>
</organism>
<accession>A0A8W7PJN6</accession>
<dbReference type="Proteomes" id="UP000075882">
    <property type="component" value="Unassembled WGS sequence"/>
</dbReference>
<proteinExistence type="predicted"/>
<dbReference type="EnsemblMetazoa" id="ACOM032955-RA">
    <property type="protein sequence ID" value="ACOM032955-PA.1"/>
    <property type="gene ID" value="ACOM032955"/>
</dbReference>
<protein>
    <submittedName>
        <fullName evidence="1">Uncharacterized protein</fullName>
    </submittedName>
</protein>
<dbReference type="AlphaFoldDB" id="A0A8W7PJN6"/>
<reference evidence="1" key="1">
    <citation type="submission" date="2022-08" db="UniProtKB">
        <authorList>
            <consortium name="EnsemblMetazoa"/>
        </authorList>
    </citation>
    <scope>IDENTIFICATION</scope>
</reference>
<name>A0A8W7PJN6_ANOCL</name>